<evidence type="ECO:0000313" key="8">
    <source>
        <dbReference type="EMBL" id="EFC37843.1"/>
    </source>
</evidence>
<dbReference type="GO" id="GO:0030258">
    <property type="term" value="P:lipid modification"/>
    <property type="evidence" value="ECO:0007669"/>
    <property type="project" value="TreeGrafter"/>
</dbReference>
<dbReference type="OrthoDB" id="286734at2759"/>
<keyword evidence="5 7" id="KW-0472">Membrane</keyword>
<keyword evidence="9" id="KW-1185">Reference proteome</keyword>
<dbReference type="VEuPathDB" id="AmoebaDB:NAEGRDRAFT_81823"/>
<dbReference type="OMA" id="NAWVSRY"/>
<dbReference type="AlphaFoldDB" id="D2VZG7"/>
<feature type="transmembrane region" description="Helical" evidence="7">
    <location>
        <begin position="74"/>
        <end position="93"/>
    </location>
</feature>
<dbReference type="Proteomes" id="UP000006671">
    <property type="component" value="Unassembled WGS sequence"/>
</dbReference>
<evidence type="ECO:0000313" key="9">
    <source>
        <dbReference type="Proteomes" id="UP000006671"/>
    </source>
</evidence>
<dbReference type="PANTHER" id="PTHR13906">
    <property type="entry name" value="PORCUPINE"/>
    <property type="match status" value="1"/>
</dbReference>
<feature type="transmembrane region" description="Helical" evidence="7">
    <location>
        <begin position="185"/>
        <end position="204"/>
    </location>
</feature>
<keyword evidence="4 7" id="KW-1133">Transmembrane helix</keyword>
<feature type="transmembrane region" description="Helical" evidence="7">
    <location>
        <begin position="444"/>
        <end position="462"/>
    </location>
</feature>
<name>D2VZG7_NAEGR</name>
<feature type="transmembrane region" description="Helical" evidence="7">
    <location>
        <begin position="482"/>
        <end position="502"/>
    </location>
</feature>
<dbReference type="STRING" id="5762.D2VZG7"/>
<reference evidence="8 9" key="1">
    <citation type="journal article" date="2010" name="Cell">
        <title>The genome of Naegleria gruberi illuminates early eukaryotic versatility.</title>
        <authorList>
            <person name="Fritz-Laylin L.K."/>
            <person name="Prochnik S.E."/>
            <person name="Ginger M.L."/>
            <person name="Dacks J.B."/>
            <person name="Carpenter M.L."/>
            <person name="Field M.C."/>
            <person name="Kuo A."/>
            <person name="Paredez A."/>
            <person name="Chapman J."/>
            <person name="Pham J."/>
            <person name="Shu S."/>
            <person name="Neupane R."/>
            <person name="Cipriano M."/>
            <person name="Mancuso J."/>
            <person name="Tu H."/>
            <person name="Salamov A."/>
            <person name="Lindquist E."/>
            <person name="Shapiro H."/>
            <person name="Lucas S."/>
            <person name="Grigoriev I.V."/>
            <person name="Cande W.Z."/>
            <person name="Fulton C."/>
            <person name="Rokhsar D.S."/>
            <person name="Dawson S.C."/>
        </authorList>
    </citation>
    <scope>NUCLEOTIDE SEQUENCE [LARGE SCALE GENOMIC DNA]</scope>
    <source>
        <strain evidence="8 9">NEG-M</strain>
    </source>
</reference>
<dbReference type="GO" id="GO:0016746">
    <property type="term" value="F:acyltransferase activity"/>
    <property type="evidence" value="ECO:0007669"/>
    <property type="project" value="UniProtKB-KW"/>
</dbReference>
<comment type="subcellular location">
    <subcellularLocation>
        <location evidence="1">Membrane</location>
        <topology evidence="1">Multi-pass membrane protein</topology>
    </subcellularLocation>
</comment>
<protein>
    <submittedName>
        <fullName evidence="8">Predicted protein</fullName>
    </submittedName>
</protein>
<keyword evidence="2" id="KW-0808">Transferase</keyword>
<dbReference type="EMBL" id="GG738914">
    <property type="protein sequence ID" value="EFC37843.1"/>
    <property type="molecule type" value="Genomic_DNA"/>
</dbReference>
<evidence type="ECO:0000256" key="6">
    <source>
        <dbReference type="ARBA" id="ARBA00023315"/>
    </source>
</evidence>
<dbReference type="InterPro" id="IPR049941">
    <property type="entry name" value="LPLAT_7/PORCN-like"/>
</dbReference>
<accession>D2VZG7</accession>
<evidence type="ECO:0000256" key="7">
    <source>
        <dbReference type="SAM" id="Phobius"/>
    </source>
</evidence>
<feature type="transmembrane region" description="Helical" evidence="7">
    <location>
        <begin position="143"/>
        <end position="164"/>
    </location>
</feature>
<evidence type="ECO:0000256" key="2">
    <source>
        <dbReference type="ARBA" id="ARBA00022679"/>
    </source>
</evidence>
<dbReference type="eggNOG" id="KOG2704">
    <property type="taxonomic scope" value="Eukaryota"/>
</dbReference>
<feature type="transmembrane region" description="Helical" evidence="7">
    <location>
        <begin position="105"/>
        <end position="123"/>
    </location>
</feature>
<evidence type="ECO:0000256" key="3">
    <source>
        <dbReference type="ARBA" id="ARBA00022692"/>
    </source>
</evidence>
<feature type="transmembrane region" description="Helical" evidence="7">
    <location>
        <begin position="397"/>
        <end position="415"/>
    </location>
</feature>
<feature type="transmembrane region" description="Helical" evidence="7">
    <location>
        <begin position="49"/>
        <end position="68"/>
    </location>
</feature>
<organism evidence="9">
    <name type="scientific">Naegleria gruberi</name>
    <name type="common">Amoeba</name>
    <dbReference type="NCBI Taxonomy" id="5762"/>
    <lineage>
        <taxon>Eukaryota</taxon>
        <taxon>Discoba</taxon>
        <taxon>Heterolobosea</taxon>
        <taxon>Tetramitia</taxon>
        <taxon>Eutetramitia</taxon>
        <taxon>Vahlkampfiidae</taxon>
        <taxon>Naegleria</taxon>
    </lineage>
</organism>
<dbReference type="InParanoid" id="D2VZG7"/>
<evidence type="ECO:0000256" key="4">
    <source>
        <dbReference type="ARBA" id="ARBA00022989"/>
    </source>
</evidence>
<keyword evidence="6" id="KW-0012">Acyltransferase</keyword>
<dbReference type="Pfam" id="PF03062">
    <property type="entry name" value="MBOAT"/>
    <property type="match status" value="1"/>
</dbReference>
<dbReference type="InterPro" id="IPR004299">
    <property type="entry name" value="MBOAT_fam"/>
</dbReference>
<proteinExistence type="predicted"/>
<evidence type="ECO:0000256" key="1">
    <source>
        <dbReference type="ARBA" id="ARBA00004141"/>
    </source>
</evidence>
<gene>
    <name evidence="8" type="ORF">NAEGRDRAFT_81823</name>
</gene>
<evidence type="ECO:0000256" key="5">
    <source>
        <dbReference type="ARBA" id="ARBA00023136"/>
    </source>
</evidence>
<feature type="transmembrane region" description="Helical" evidence="7">
    <location>
        <begin position="15"/>
        <end position="37"/>
    </location>
</feature>
<keyword evidence="3 7" id="KW-0812">Transmembrane</keyword>
<dbReference type="KEGG" id="ngr:NAEGRDRAFT_81823"/>
<dbReference type="GO" id="GO:0016020">
    <property type="term" value="C:membrane"/>
    <property type="evidence" value="ECO:0007669"/>
    <property type="project" value="UniProtKB-SubCell"/>
</dbReference>
<dbReference type="GeneID" id="8857719"/>
<dbReference type="PANTHER" id="PTHR13906:SF4">
    <property type="entry name" value="LYSOPHOSPHOLIPID ACYLTRANSFERASE 6"/>
    <property type="match status" value="1"/>
</dbReference>
<dbReference type="RefSeq" id="XP_002670587.1">
    <property type="nucleotide sequence ID" value="XM_002670541.1"/>
</dbReference>
<sequence>MKRLVKPVDQWMEKAASLVGLDVSACTYMMFLIVVNIPMAFLMRSLPFGMARILFGLIVGLFYCFYTFGSATLHSVAIPLIVYVWLFLTVGMSSSVREYLKKSRLGLIVPLFAFFFSFGYLLICHYNRMITDYLGWKLDFTGLQMLATLKTISVAWNIYDGMIAQSDEKMNYYHKVNRMERMPGLLEYFSYMFFFPSILTGPIYEISDYLRMIYGEFDEDISFLNKMELKPNRQNPPIHWKKIFTNLLIAMVNMVLTLKALPIFDRPQLEDVIYDRVGDQQLFGSSLLYKLAFSWACMVAIKFKYIVGWCWSESAMIICGMGYQKDRKTDQYSYAGCESIEYLNHLLSSNLRDITTTWNVSVSKWLRNYVYSRVGSGAGTKNTIITFLVSASWHGLYSGYYVMWTNYAICLHFIGRMAHKKVRPLFLNDVENTFSEKNSKFMSIFYKTLSFIGTNIFTSYLLPPFLLLSWDSSIQFFSSMRWIGHLLFIPIYVFLTLIPSTGKHQKKE</sequence>